<comment type="caution">
    <text evidence="1">The sequence shown here is derived from an EMBL/GenBank/DDBJ whole genome shotgun (WGS) entry which is preliminary data.</text>
</comment>
<dbReference type="Proteomes" id="UP001595766">
    <property type="component" value="Unassembled WGS sequence"/>
</dbReference>
<accession>A0ABV8EQN5</accession>
<gene>
    <name evidence="1" type="ORF">ACFOUP_14750</name>
</gene>
<dbReference type="Pfam" id="PF13715">
    <property type="entry name" value="CarbopepD_reg_2"/>
    <property type="match status" value="1"/>
</dbReference>
<reference evidence="2" key="1">
    <citation type="journal article" date="2019" name="Int. J. Syst. Evol. Microbiol.">
        <title>The Global Catalogue of Microorganisms (GCM) 10K type strain sequencing project: providing services to taxonomists for standard genome sequencing and annotation.</title>
        <authorList>
            <consortium name="The Broad Institute Genomics Platform"/>
            <consortium name="The Broad Institute Genome Sequencing Center for Infectious Disease"/>
            <person name="Wu L."/>
            <person name="Ma J."/>
        </authorList>
    </citation>
    <scope>NUCLEOTIDE SEQUENCE [LARGE SCALE GENOMIC DNA]</scope>
    <source>
        <strain evidence="2">CECT 8551</strain>
    </source>
</reference>
<dbReference type="InterPro" id="IPR008969">
    <property type="entry name" value="CarboxyPept-like_regulatory"/>
</dbReference>
<proteinExistence type="predicted"/>
<evidence type="ECO:0000313" key="2">
    <source>
        <dbReference type="Proteomes" id="UP001595766"/>
    </source>
</evidence>
<sequence>MNQKFYIPILLVLIFILFMDLPSLAQGRYASGVILDRHTEMPVAYANVGVKSKFTGTVSDSLGYFSLRLDQLSSNDTIRVSRMGYADELIPVEKLSAEDTAPFVILLEQHAVEMSEFTVTTKAMKGERNFGSLSQRSVFAYAFNPSKSRISENLGREIAIEIDTKKRRIKPKILRFVLSTNQIADLKFRLNIYVANDQSSGFPDRKVFEKLFDIEDRVIGEVEVALDAADLQLEGKVWLSLEFVGYQNASDQGILTMPVKYPFGKMYTRDSSLGEWKKVQGSPSILLLAEVY</sequence>
<keyword evidence="2" id="KW-1185">Reference proteome</keyword>
<name>A0ABV8EQN5_9BACT</name>
<dbReference type="SUPFAM" id="SSF49464">
    <property type="entry name" value="Carboxypeptidase regulatory domain-like"/>
    <property type="match status" value="1"/>
</dbReference>
<organism evidence="1 2">
    <name type="scientific">Belliella kenyensis</name>
    <dbReference type="NCBI Taxonomy" id="1472724"/>
    <lineage>
        <taxon>Bacteria</taxon>
        <taxon>Pseudomonadati</taxon>
        <taxon>Bacteroidota</taxon>
        <taxon>Cytophagia</taxon>
        <taxon>Cytophagales</taxon>
        <taxon>Cyclobacteriaceae</taxon>
        <taxon>Belliella</taxon>
    </lineage>
</organism>
<protein>
    <submittedName>
        <fullName evidence="1">Carboxypeptidase-like regulatory domain-containing protein</fullName>
    </submittedName>
</protein>
<dbReference type="EMBL" id="JBHSAV010000058">
    <property type="protein sequence ID" value="MFC3977643.1"/>
    <property type="molecule type" value="Genomic_DNA"/>
</dbReference>
<dbReference type="RefSeq" id="WP_241297040.1">
    <property type="nucleotide sequence ID" value="NZ_JAKZGR010000017.1"/>
</dbReference>
<evidence type="ECO:0000313" key="1">
    <source>
        <dbReference type="EMBL" id="MFC3977643.1"/>
    </source>
</evidence>